<dbReference type="PRINTS" id="PR00348">
    <property type="entry name" value="UBIQUITIN"/>
</dbReference>
<dbReference type="GO" id="GO:0003729">
    <property type="term" value="F:mRNA binding"/>
    <property type="evidence" value="ECO:0007669"/>
    <property type="project" value="UniProtKB-ARBA"/>
</dbReference>
<dbReference type="InterPro" id="IPR029071">
    <property type="entry name" value="Ubiquitin-like_domsf"/>
</dbReference>
<comment type="caution">
    <text evidence="3">The sequence shown here is derived from an EMBL/GenBank/DDBJ whole genome shotgun (WGS) entry which is preliminary data.</text>
</comment>
<dbReference type="Pfam" id="PF00240">
    <property type="entry name" value="ubiquitin"/>
    <property type="match status" value="1"/>
</dbReference>
<dbReference type="FunFam" id="3.10.20.90:FF:000160">
    <property type="entry name" value="Polyubiquitin-C"/>
    <property type="match status" value="1"/>
</dbReference>
<reference evidence="3" key="2">
    <citation type="journal article" date="2023" name="Int. J. Mol. Sci.">
        <title>De Novo Assembly and Annotation of 11 Diverse Shrub Willow (Salix) Genomes Reveals Novel Gene Organization in Sex-Linked Regions.</title>
        <authorList>
            <person name="Hyden B."/>
            <person name="Feng K."/>
            <person name="Yates T.B."/>
            <person name="Jawdy S."/>
            <person name="Cereghino C."/>
            <person name="Smart L.B."/>
            <person name="Muchero W."/>
        </authorList>
    </citation>
    <scope>NUCLEOTIDE SEQUENCE</scope>
    <source>
        <tissue evidence="3">Shoot tip</tissue>
    </source>
</reference>
<name>A0A9Q0SNE9_9ROSI</name>
<dbReference type="InterPro" id="IPR050158">
    <property type="entry name" value="Ubiquitin_ubiquitin-like"/>
</dbReference>
<dbReference type="AlphaFoldDB" id="A0A9Q0SNE9"/>
<dbReference type="SUPFAM" id="SSF54236">
    <property type="entry name" value="Ubiquitin-like"/>
    <property type="match status" value="1"/>
</dbReference>
<proteinExistence type="predicted"/>
<dbReference type="Gene3D" id="3.10.20.90">
    <property type="entry name" value="Phosphatidylinositol 3-kinase Catalytic Subunit, Chain A, domain 1"/>
    <property type="match status" value="1"/>
</dbReference>
<dbReference type="Proteomes" id="UP001151752">
    <property type="component" value="Chromosome 5"/>
</dbReference>
<organism evidence="3 4">
    <name type="scientific">Salix koriyanagi</name>
    <dbReference type="NCBI Taxonomy" id="2511006"/>
    <lineage>
        <taxon>Eukaryota</taxon>
        <taxon>Viridiplantae</taxon>
        <taxon>Streptophyta</taxon>
        <taxon>Embryophyta</taxon>
        <taxon>Tracheophyta</taxon>
        <taxon>Spermatophyta</taxon>
        <taxon>Magnoliopsida</taxon>
        <taxon>eudicotyledons</taxon>
        <taxon>Gunneridae</taxon>
        <taxon>Pentapetalae</taxon>
        <taxon>rosids</taxon>
        <taxon>fabids</taxon>
        <taxon>Malpighiales</taxon>
        <taxon>Salicaceae</taxon>
        <taxon>Saliceae</taxon>
        <taxon>Salix</taxon>
    </lineage>
</organism>
<gene>
    <name evidence="3" type="ORF">OIU74_021312</name>
</gene>
<keyword evidence="1" id="KW-1017">Isopeptide bond</keyword>
<reference evidence="3" key="1">
    <citation type="submission" date="2022-11" db="EMBL/GenBank/DDBJ databases">
        <authorList>
            <person name="Hyden B.L."/>
            <person name="Feng K."/>
            <person name="Yates T."/>
            <person name="Jawdy S."/>
            <person name="Smart L.B."/>
            <person name="Muchero W."/>
        </authorList>
    </citation>
    <scope>NUCLEOTIDE SEQUENCE</scope>
    <source>
        <tissue evidence="3">Shoot tip</tissue>
    </source>
</reference>
<accession>A0A9Q0SNE9</accession>
<dbReference type="SMART" id="SM00213">
    <property type="entry name" value="UBQ"/>
    <property type="match status" value="1"/>
</dbReference>
<sequence>MQIFVRTLSLKTITLDVESSETIEELKAKLYENDLGIRPENQRLIYCGKQLEEGKTLADYNIQKHSTIHHVLRLCGGTRRASFLHDMAVKIQEWSSS</sequence>
<evidence type="ECO:0000259" key="2">
    <source>
        <dbReference type="PROSITE" id="PS50053"/>
    </source>
</evidence>
<evidence type="ECO:0000256" key="1">
    <source>
        <dbReference type="ARBA" id="ARBA00022499"/>
    </source>
</evidence>
<dbReference type="PROSITE" id="PS50053">
    <property type="entry name" value="UBIQUITIN_2"/>
    <property type="match status" value="1"/>
</dbReference>
<keyword evidence="4" id="KW-1185">Reference proteome</keyword>
<dbReference type="EMBL" id="JAPFFM010000020">
    <property type="protein sequence ID" value="KAJ6683225.1"/>
    <property type="molecule type" value="Genomic_DNA"/>
</dbReference>
<evidence type="ECO:0000313" key="4">
    <source>
        <dbReference type="Proteomes" id="UP001151752"/>
    </source>
</evidence>
<dbReference type="InterPro" id="IPR000626">
    <property type="entry name" value="Ubiquitin-like_dom"/>
</dbReference>
<protein>
    <submittedName>
        <fullName evidence="3">UBIQUITIN</fullName>
    </submittedName>
</protein>
<evidence type="ECO:0000313" key="3">
    <source>
        <dbReference type="EMBL" id="KAJ6683225.1"/>
    </source>
</evidence>
<feature type="domain" description="Ubiquitin-like" evidence="2">
    <location>
        <begin position="1"/>
        <end position="77"/>
    </location>
</feature>
<dbReference type="InterPro" id="IPR019956">
    <property type="entry name" value="Ubiquitin_dom"/>
</dbReference>
<dbReference type="PANTHER" id="PTHR10666">
    <property type="entry name" value="UBIQUITIN"/>
    <property type="match status" value="1"/>
</dbReference>